<gene>
    <name evidence="2" type="ORF">M430DRAFT_68032</name>
</gene>
<sequence>MGRKSGGKEKRKKGEGEEEDEFVFEDVKFQMLFKKHLQLLEAHVEILDRMMQAMANEMNKMDSSARKQLELNPTGRWRVLCGMRERARDTLGSARWANEGIMKRVRKEGSKSDGDSDDASGEEETTNKDPVSKRPNCARHKDKATDGKSKKSRRESETHVLEVKPPTTVDFAAMQAQLHAEVEAALRAKEEQQKSLGGNGENTQLVRKEKKRKRNRNSDGTQTVIMSPKKQKMLEAKPAESDVAGGKKDRKRKADELLDRGKTKKLKAGA</sequence>
<feature type="compositionally biased region" description="Basic and acidic residues" evidence="1">
    <location>
        <begin position="143"/>
        <end position="162"/>
    </location>
</feature>
<feature type="compositionally biased region" description="Basic and acidic residues" evidence="1">
    <location>
        <begin position="1"/>
        <end position="15"/>
    </location>
</feature>
<name>A0A2T3AW09_AMORE</name>
<dbReference type="AlphaFoldDB" id="A0A2T3AW09"/>
<evidence type="ECO:0000313" key="2">
    <source>
        <dbReference type="EMBL" id="PSS12862.1"/>
    </source>
</evidence>
<feature type="compositionally biased region" description="Basic and acidic residues" evidence="1">
    <location>
        <begin position="184"/>
        <end position="193"/>
    </location>
</feature>
<dbReference type="EMBL" id="KZ679014">
    <property type="protein sequence ID" value="PSS12862.1"/>
    <property type="molecule type" value="Genomic_DNA"/>
</dbReference>
<reference evidence="2 3" key="1">
    <citation type="journal article" date="2018" name="New Phytol.">
        <title>Comparative genomics and transcriptomics depict ericoid mycorrhizal fungi as versatile saprotrophs and plant mutualists.</title>
        <authorList>
            <person name="Martino E."/>
            <person name="Morin E."/>
            <person name="Grelet G.A."/>
            <person name="Kuo A."/>
            <person name="Kohler A."/>
            <person name="Daghino S."/>
            <person name="Barry K.W."/>
            <person name="Cichocki N."/>
            <person name="Clum A."/>
            <person name="Dockter R.B."/>
            <person name="Hainaut M."/>
            <person name="Kuo R.C."/>
            <person name="LaButti K."/>
            <person name="Lindahl B.D."/>
            <person name="Lindquist E.A."/>
            <person name="Lipzen A."/>
            <person name="Khouja H.R."/>
            <person name="Magnuson J."/>
            <person name="Murat C."/>
            <person name="Ohm R.A."/>
            <person name="Singer S.W."/>
            <person name="Spatafora J.W."/>
            <person name="Wang M."/>
            <person name="Veneault-Fourrey C."/>
            <person name="Henrissat B."/>
            <person name="Grigoriev I.V."/>
            <person name="Martin F.M."/>
            <person name="Perotto S."/>
        </authorList>
    </citation>
    <scope>NUCLEOTIDE SEQUENCE [LARGE SCALE GENOMIC DNA]</scope>
    <source>
        <strain evidence="2 3">ATCC 22711</strain>
    </source>
</reference>
<dbReference type="Proteomes" id="UP000241818">
    <property type="component" value="Unassembled WGS sequence"/>
</dbReference>
<dbReference type="InParanoid" id="A0A2T3AW09"/>
<proteinExistence type="predicted"/>
<feature type="compositionally biased region" description="Basic and acidic residues" evidence="1">
    <location>
        <begin position="252"/>
        <end position="261"/>
    </location>
</feature>
<feature type="compositionally biased region" description="Acidic residues" evidence="1">
    <location>
        <begin position="115"/>
        <end position="124"/>
    </location>
</feature>
<organism evidence="2 3">
    <name type="scientific">Amorphotheca resinae ATCC 22711</name>
    <dbReference type="NCBI Taxonomy" id="857342"/>
    <lineage>
        <taxon>Eukaryota</taxon>
        <taxon>Fungi</taxon>
        <taxon>Dikarya</taxon>
        <taxon>Ascomycota</taxon>
        <taxon>Pezizomycotina</taxon>
        <taxon>Leotiomycetes</taxon>
        <taxon>Helotiales</taxon>
        <taxon>Amorphothecaceae</taxon>
        <taxon>Amorphotheca</taxon>
    </lineage>
</organism>
<evidence type="ECO:0000313" key="3">
    <source>
        <dbReference type="Proteomes" id="UP000241818"/>
    </source>
</evidence>
<accession>A0A2T3AW09</accession>
<feature type="region of interest" description="Disordered" evidence="1">
    <location>
        <begin position="184"/>
        <end position="270"/>
    </location>
</feature>
<evidence type="ECO:0000256" key="1">
    <source>
        <dbReference type="SAM" id="MobiDB-lite"/>
    </source>
</evidence>
<keyword evidence="3" id="KW-1185">Reference proteome</keyword>
<dbReference type="GeneID" id="36577403"/>
<feature type="region of interest" description="Disordered" evidence="1">
    <location>
        <begin position="102"/>
        <end position="168"/>
    </location>
</feature>
<protein>
    <submittedName>
        <fullName evidence="2">Uncharacterized protein</fullName>
    </submittedName>
</protein>
<dbReference type="RefSeq" id="XP_024718853.1">
    <property type="nucleotide sequence ID" value="XM_024869322.1"/>
</dbReference>
<dbReference type="OrthoDB" id="5422861at2759"/>
<feature type="region of interest" description="Disordered" evidence="1">
    <location>
        <begin position="1"/>
        <end position="20"/>
    </location>
</feature>